<gene>
    <name evidence="1" type="ORF">SAMN05444972_1138</name>
</gene>
<evidence type="ECO:0000313" key="1">
    <source>
        <dbReference type="EMBL" id="SFS95571.1"/>
    </source>
</evidence>
<name>A0A1I6U2E4_9BACL</name>
<accession>A0A1I6U2E4</accession>
<protein>
    <submittedName>
        <fullName evidence="1">Uncharacterized protein</fullName>
    </submittedName>
</protein>
<evidence type="ECO:0000313" key="2">
    <source>
        <dbReference type="Proteomes" id="UP000198660"/>
    </source>
</evidence>
<dbReference type="AlphaFoldDB" id="A0A1I6U2E4"/>
<dbReference type="Proteomes" id="UP000198660">
    <property type="component" value="Unassembled WGS sequence"/>
</dbReference>
<reference evidence="2" key="1">
    <citation type="submission" date="2016-10" db="EMBL/GenBank/DDBJ databases">
        <authorList>
            <person name="Varghese N."/>
            <person name="Submissions S."/>
        </authorList>
    </citation>
    <scope>NUCLEOTIDE SEQUENCE [LARGE SCALE GENOMIC DNA]</scope>
    <source>
        <strain evidence="2">DSM 45789</strain>
    </source>
</reference>
<keyword evidence="2" id="KW-1185">Reference proteome</keyword>
<dbReference type="EMBL" id="FPAA01000013">
    <property type="protein sequence ID" value="SFS95571.1"/>
    <property type="molecule type" value="Genomic_DNA"/>
</dbReference>
<proteinExistence type="predicted"/>
<organism evidence="1 2">
    <name type="scientific">Marininema halotolerans</name>
    <dbReference type="NCBI Taxonomy" id="1155944"/>
    <lineage>
        <taxon>Bacteria</taxon>
        <taxon>Bacillati</taxon>
        <taxon>Bacillota</taxon>
        <taxon>Bacilli</taxon>
        <taxon>Bacillales</taxon>
        <taxon>Thermoactinomycetaceae</taxon>
        <taxon>Marininema</taxon>
    </lineage>
</organism>
<sequence>MGAQETYFLSSLYSLDTKKRYLTNYRVNGQIQIYLYDKVYLMKNFTYARDYTMKYFNYELTKQYFYENRALFLEKSRLKGPSWIKGSTDPLGLIYSMQEDFFRKGELYFGCIVQANVKLYNKWGITDCPASVLY</sequence>